<dbReference type="GO" id="GO:0016887">
    <property type="term" value="F:ATP hydrolysis activity"/>
    <property type="evidence" value="ECO:0007669"/>
    <property type="project" value="InterPro"/>
</dbReference>
<evidence type="ECO:0000259" key="5">
    <source>
        <dbReference type="PROSITE" id="PS50893"/>
    </source>
</evidence>
<dbReference type="InterPro" id="IPR003593">
    <property type="entry name" value="AAA+_ATPase"/>
</dbReference>
<accession>X0ZWA4</accession>
<dbReference type="InterPro" id="IPR027417">
    <property type="entry name" value="P-loop_NTPase"/>
</dbReference>
<dbReference type="AlphaFoldDB" id="X0ZWA4"/>
<dbReference type="EMBL" id="BART01000038">
    <property type="protein sequence ID" value="GAG62192.1"/>
    <property type="molecule type" value="Genomic_DNA"/>
</dbReference>
<dbReference type="PANTHER" id="PTHR43582:SF2">
    <property type="entry name" value="LINEARMYCIN RESISTANCE ATP-BINDING PROTEIN LNRL"/>
    <property type="match status" value="1"/>
</dbReference>
<keyword evidence="2" id="KW-0547">Nucleotide-binding</keyword>
<dbReference type="NCBIfam" id="TIGR01188">
    <property type="entry name" value="drrA"/>
    <property type="match status" value="1"/>
</dbReference>
<dbReference type="SUPFAM" id="SSF52540">
    <property type="entry name" value="P-loop containing nucleoside triphosphate hydrolases"/>
    <property type="match status" value="1"/>
</dbReference>
<dbReference type="Pfam" id="PF00005">
    <property type="entry name" value="ABC_tran"/>
    <property type="match status" value="1"/>
</dbReference>
<protein>
    <recommendedName>
        <fullName evidence="5">ABC transporter domain-containing protein</fullName>
    </recommendedName>
</protein>
<dbReference type="InterPro" id="IPR005894">
    <property type="entry name" value="DrrA"/>
</dbReference>
<feature type="domain" description="ABC transporter" evidence="5">
    <location>
        <begin position="9"/>
        <end position="239"/>
    </location>
</feature>
<evidence type="ECO:0000256" key="1">
    <source>
        <dbReference type="ARBA" id="ARBA00004413"/>
    </source>
</evidence>
<dbReference type="PROSITE" id="PS00211">
    <property type="entry name" value="ABC_TRANSPORTER_1"/>
    <property type="match status" value="1"/>
</dbReference>
<evidence type="ECO:0000256" key="3">
    <source>
        <dbReference type="ARBA" id="ARBA00022840"/>
    </source>
</evidence>
<dbReference type="InterPro" id="IPR017871">
    <property type="entry name" value="ABC_transporter-like_CS"/>
</dbReference>
<organism evidence="6">
    <name type="scientific">marine sediment metagenome</name>
    <dbReference type="NCBI Taxonomy" id="412755"/>
    <lineage>
        <taxon>unclassified sequences</taxon>
        <taxon>metagenomes</taxon>
        <taxon>ecological metagenomes</taxon>
    </lineage>
</organism>
<dbReference type="Gene3D" id="3.40.50.300">
    <property type="entry name" value="P-loop containing nucleotide triphosphate hydrolases"/>
    <property type="match status" value="1"/>
</dbReference>
<dbReference type="GO" id="GO:0005524">
    <property type="term" value="F:ATP binding"/>
    <property type="evidence" value="ECO:0007669"/>
    <property type="project" value="UniProtKB-KW"/>
</dbReference>
<evidence type="ECO:0000256" key="2">
    <source>
        <dbReference type="ARBA" id="ARBA00022741"/>
    </source>
</evidence>
<dbReference type="PANTHER" id="PTHR43582">
    <property type="entry name" value="LINEARMYCIN RESISTANCE ATP-BINDING PROTEIN LNRL"/>
    <property type="match status" value="1"/>
</dbReference>
<dbReference type="GO" id="GO:1900753">
    <property type="term" value="P:doxorubicin transport"/>
    <property type="evidence" value="ECO:0007669"/>
    <property type="project" value="InterPro"/>
</dbReference>
<comment type="subcellular location">
    <subcellularLocation>
        <location evidence="1">Cell membrane</location>
        <topology evidence="1">Peripheral membrane protein</topology>
        <orientation evidence="1">Cytoplasmic side</orientation>
    </subcellularLocation>
</comment>
<dbReference type="SMART" id="SM00382">
    <property type="entry name" value="AAA"/>
    <property type="match status" value="1"/>
</dbReference>
<comment type="caution">
    <text evidence="6">The sequence shown here is derived from an EMBL/GenBank/DDBJ whole genome shotgun (WGS) entry which is preliminary data.</text>
</comment>
<dbReference type="GO" id="GO:0043215">
    <property type="term" value="P:daunorubicin transport"/>
    <property type="evidence" value="ECO:0007669"/>
    <property type="project" value="InterPro"/>
</dbReference>
<comment type="similarity">
    <text evidence="4">Belongs to the ABC transporter superfamily. Drug exporter-1 (DrugE1) (TC 3.A.1.105) family.</text>
</comment>
<dbReference type="GO" id="GO:0005886">
    <property type="term" value="C:plasma membrane"/>
    <property type="evidence" value="ECO:0007669"/>
    <property type="project" value="UniProtKB-SubCell"/>
</dbReference>
<sequence>MGENMMNIIEVKELTKVYSGRKAVNSISFEIKKGEAFGLLGPNGAGKTTTISMLSCLITPTSGDAHIEGKSIIKEPIEVKKRIGVVPQDIALYPTLSAKENLFFWGEMYGLSTKRLKEKVDEVLRVVGLTERSKDRINKYSGGMKRRINIAVGLLPSPKLLILDEPTVGVDPQSRTNILESLKKLNKDGLTILYTSHYMEEVEFLCDRVAVMDLGKIIAQGTQNELRLLAGKMDSLKITTIDEVKESLGGTIKKVSETDEVKIADRAIEILTLQGRKVLPKIIELLGNNSIRIKSVEVEEPNLESLFLHLTGKELRD</sequence>
<dbReference type="InterPro" id="IPR003439">
    <property type="entry name" value="ABC_transporter-like_ATP-bd"/>
</dbReference>
<evidence type="ECO:0000256" key="4">
    <source>
        <dbReference type="ARBA" id="ARBA00049985"/>
    </source>
</evidence>
<evidence type="ECO:0000313" key="6">
    <source>
        <dbReference type="EMBL" id="GAG62192.1"/>
    </source>
</evidence>
<dbReference type="PROSITE" id="PS50893">
    <property type="entry name" value="ABC_TRANSPORTER_2"/>
    <property type="match status" value="1"/>
</dbReference>
<reference evidence="6" key="1">
    <citation type="journal article" date="2014" name="Front. Microbiol.">
        <title>High frequency of phylogenetically diverse reductive dehalogenase-homologous genes in deep subseafloor sedimentary metagenomes.</title>
        <authorList>
            <person name="Kawai M."/>
            <person name="Futagami T."/>
            <person name="Toyoda A."/>
            <person name="Takaki Y."/>
            <person name="Nishi S."/>
            <person name="Hori S."/>
            <person name="Arai W."/>
            <person name="Tsubouchi T."/>
            <person name="Morono Y."/>
            <person name="Uchiyama I."/>
            <person name="Ito T."/>
            <person name="Fujiyama A."/>
            <person name="Inagaki F."/>
            <person name="Takami H."/>
        </authorList>
    </citation>
    <scope>NUCLEOTIDE SEQUENCE</scope>
    <source>
        <strain evidence="6">Expedition CK06-06</strain>
    </source>
</reference>
<gene>
    <name evidence="6" type="ORF">S01H4_00307</name>
</gene>
<name>X0ZWA4_9ZZZZ</name>
<proteinExistence type="inferred from homology"/>
<keyword evidence="3" id="KW-0067">ATP-binding</keyword>